<dbReference type="Proteomes" id="UP001419084">
    <property type="component" value="Unassembled WGS sequence"/>
</dbReference>
<reference evidence="1 2" key="1">
    <citation type="journal article" date="2024" name="Int. J. Syst. Evol. Microbiol.">
        <title>Lacrimispora brassicae sp. nov. isolated from fermented cabbage, and proposal of Clostridium indicum Gundawar et al. 2019 and Clostridium methoxybenzovorans Mechichi et al. 1999 as heterotypic synonyms of Lacrimispora amygdalina (Parshina et al. 2003) Haas and Blanchard 2020 and Lacrimispora indolis (McClung and McCoy 1957) Haas and Blanchard 2020, respectively.</title>
        <authorList>
            <person name="Kobayashi H."/>
            <person name="Tanizawa Y."/>
            <person name="Sakamoto M."/>
            <person name="Ohkuma M."/>
            <person name="Tohno M."/>
        </authorList>
    </citation>
    <scope>NUCLEOTIDE SEQUENCE [LARGE SCALE GENOMIC DNA]</scope>
    <source>
        <strain evidence="1 2">DSM 12857</strain>
    </source>
</reference>
<accession>A0ABQ5M4D2</accession>
<protein>
    <submittedName>
        <fullName evidence="1">Uncharacterized protein</fullName>
    </submittedName>
</protein>
<evidence type="ECO:0000313" key="1">
    <source>
        <dbReference type="EMBL" id="GLB29819.1"/>
    </source>
</evidence>
<comment type="caution">
    <text evidence="1">The sequence shown here is derived from an EMBL/GenBank/DDBJ whole genome shotgun (WGS) entry which is preliminary data.</text>
</comment>
<name>A0ABQ5M4D2_9FIRM</name>
<sequence>MNLYNLLESKNLDISNIVKTFKEKNFNYIYNQYKEAVDELLFISNTNEFDDFINEQGELKEEPFLLEFAYKKGVCCNIGMYDENANDILSDYINRHSNINVNLHYSYDEINHLKGDIININELIKNTNKRYLVLLDDTYCEGSYYIFIIDEKFDDKQWESHAIARII</sequence>
<proteinExistence type="predicted"/>
<gene>
    <name evidence="1" type="ORF">LAD12857_17420</name>
</gene>
<dbReference type="RefSeq" id="WP_346065075.1">
    <property type="nucleotide sequence ID" value="NZ_BRPJ01000031.1"/>
</dbReference>
<evidence type="ECO:0000313" key="2">
    <source>
        <dbReference type="Proteomes" id="UP001419084"/>
    </source>
</evidence>
<keyword evidence="2" id="KW-1185">Reference proteome</keyword>
<organism evidence="1 2">
    <name type="scientific">Lacrimispora amygdalina</name>
    <dbReference type="NCBI Taxonomy" id="253257"/>
    <lineage>
        <taxon>Bacteria</taxon>
        <taxon>Bacillati</taxon>
        <taxon>Bacillota</taxon>
        <taxon>Clostridia</taxon>
        <taxon>Lachnospirales</taxon>
        <taxon>Lachnospiraceae</taxon>
        <taxon>Lacrimispora</taxon>
    </lineage>
</organism>
<dbReference type="EMBL" id="BRPJ01000031">
    <property type="protein sequence ID" value="GLB29819.1"/>
    <property type="molecule type" value="Genomic_DNA"/>
</dbReference>